<dbReference type="Proteomes" id="UP001596512">
    <property type="component" value="Unassembled WGS sequence"/>
</dbReference>
<dbReference type="SUPFAM" id="SSF46785">
    <property type="entry name" value="Winged helix' DNA-binding domain"/>
    <property type="match status" value="1"/>
</dbReference>
<accession>A0ABW2TN52</accession>
<reference evidence="3" key="1">
    <citation type="journal article" date="2019" name="Int. J. Syst. Evol. Microbiol.">
        <title>The Global Catalogue of Microorganisms (GCM) 10K type strain sequencing project: providing services to taxonomists for standard genome sequencing and annotation.</title>
        <authorList>
            <consortium name="The Broad Institute Genomics Platform"/>
            <consortium name="The Broad Institute Genome Sequencing Center for Infectious Disease"/>
            <person name="Wu L."/>
            <person name="Ma J."/>
        </authorList>
    </citation>
    <scope>NUCLEOTIDE SEQUENCE [LARGE SCALE GENOMIC DNA]</scope>
    <source>
        <strain evidence="3">JCM 17695</strain>
    </source>
</reference>
<feature type="region of interest" description="Disordered" evidence="1">
    <location>
        <begin position="175"/>
        <end position="201"/>
    </location>
</feature>
<sequence>MRNGIDRPRFPARGRGVFNSAVAAAAIGAAWEVGALDHLDQHGKLDIDQFADDHDLDADATRAMFQALAAAGIVERSDVHVLTGPHFTETLRARSLFHWLVQGSGALFAAMPRVLRRANRTGRFYERDAAAIGYACREINARFFDPVFWSVMSGLDFPSPASPTWAAAAANACWRSSGRTPAPPASASTSPPRSWNSPRPN</sequence>
<dbReference type="InterPro" id="IPR036390">
    <property type="entry name" value="WH_DNA-bd_sf"/>
</dbReference>
<organism evidence="2 3">
    <name type="scientific">Actinokineospora soli</name>
    <dbReference type="NCBI Taxonomy" id="1048753"/>
    <lineage>
        <taxon>Bacteria</taxon>
        <taxon>Bacillati</taxon>
        <taxon>Actinomycetota</taxon>
        <taxon>Actinomycetes</taxon>
        <taxon>Pseudonocardiales</taxon>
        <taxon>Pseudonocardiaceae</taxon>
        <taxon>Actinokineospora</taxon>
    </lineage>
</organism>
<protein>
    <submittedName>
        <fullName evidence="2">Uncharacterized protein</fullName>
    </submittedName>
</protein>
<evidence type="ECO:0000256" key="1">
    <source>
        <dbReference type="SAM" id="MobiDB-lite"/>
    </source>
</evidence>
<gene>
    <name evidence="2" type="ORF">ACFQV2_14950</name>
</gene>
<dbReference type="InterPro" id="IPR036388">
    <property type="entry name" value="WH-like_DNA-bd_sf"/>
</dbReference>
<proteinExistence type="predicted"/>
<dbReference type="Gene3D" id="1.10.10.10">
    <property type="entry name" value="Winged helix-like DNA-binding domain superfamily/Winged helix DNA-binding domain"/>
    <property type="match status" value="1"/>
</dbReference>
<evidence type="ECO:0000313" key="2">
    <source>
        <dbReference type="EMBL" id="MFC7614633.1"/>
    </source>
</evidence>
<comment type="caution">
    <text evidence="2">The sequence shown here is derived from an EMBL/GenBank/DDBJ whole genome shotgun (WGS) entry which is preliminary data.</text>
</comment>
<name>A0ABW2TN52_9PSEU</name>
<evidence type="ECO:0000313" key="3">
    <source>
        <dbReference type="Proteomes" id="UP001596512"/>
    </source>
</evidence>
<dbReference type="EMBL" id="JBHTEY010000004">
    <property type="protein sequence ID" value="MFC7614633.1"/>
    <property type="molecule type" value="Genomic_DNA"/>
</dbReference>
<keyword evidence="3" id="KW-1185">Reference proteome</keyword>